<evidence type="ECO:0000256" key="3">
    <source>
        <dbReference type="ARBA" id="ARBA00022448"/>
    </source>
</evidence>
<dbReference type="KEGG" id="psuu:Psuf_062010"/>
<sequence>MSRARTPHSPYQVVRLAPNRISVRLQRRTLWVSIVLVAAIVVVGFWTLVTGSYRASVSDVLAALTGDGPRALAYTVNHVRLPRLAAAVLVGAALGISGALFQSVTRNPLGSPDIIGFTSGSATGAIVAILVLHGTSAAVAVGALAGGAITAAVILCLAAAHGLHGFRIILAGMGDRNTSPPTLSPATLIIEDYVDLPKPAYRARGGGQK</sequence>
<dbReference type="GO" id="GO:0005886">
    <property type="term" value="C:plasma membrane"/>
    <property type="evidence" value="ECO:0007669"/>
    <property type="project" value="UniProtKB-SubCell"/>
</dbReference>
<keyword evidence="6 8" id="KW-1133">Transmembrane helix</keyword>
<dbReference type="GO" id="GO:0022857">
    <property type="term" value="F:transmembrane transporter activity"/>
    <property type="evidence" value="ECO:0007669"/>
    <property type="project" value="InterPro"/>
</dbReference>
<gene>
    <name evidence="9" type="ORF">Psuf_062010</name>
</gene>
<evidence type="ECO:0000256" key="1">
    <source>
        <dbReference type="ARBA" id="ARBA00004651"/>
    </source>
</evidence>
<dbReference type="PANTHER" id="PTHR30472:SF24">
    <property type="entry name" value="FERRIC ENTEROBACTIN TRANSPORT SYSTEM PERMEASE PROTEIN FEPG"/>
    <property type="match status" value="1"/>
</dbReference>
<feature type="transmembrane region" description="Helical" evidence="8">
    <location>
        <begin position="114"/>
        <end position="132"/>
    </location>
</feature>
<keyword evidence="5 8" id="KW-0812">Transmembrane</keyword>
<reference evidence="9 10" key="1">
    <citation type="submission" date="2020-03" db="EMBL/GenBank/DDBJ databases">
        <title>Whole genome shotgun sequence of Phytohabitans suffuscus NBRC 105367.</title>
        <authorList>
            <person name="Komaki H."/>
            <person name="Tamura T."/>
        </authorList>
    </citation>
    <scope>NUCLEOTIDE SEQUENCE [LARGE SCALE GENOMIC DNA]</scope>
    <source>
        <strain evidence="9 10">NBRC 105367</strain>
    </source>
</reference>
<keyword evidence="3" id="KW-0813">Transport</keyword>
<evidence type="ECO:0000256" key="4">
    <source>
        <dbReference type="ARBA" id="ARBA00022475"/>
    </source>
</evidence>
<dbReference type="InterPro" id="IPR000522">
    <property type="entry name" value="ABC_transptr_permease_BtuC"/>
</dbReference>
<evidence type="ECO:0000256" key="2">
    <source>
        <dbReference type="ARBA" id="ARBA00007935"/>
    </source>
</evidence>
<accession>A0A6F8YSH9</accession>
<evidence type="ECO:0008006" key="11">
    <source>
        <dbReference type="Google" id="ProtNLM"/>
    </source>
</evidence>
<proteinExistence type="inferred from homology"/>
<protein>
    <recommendedName>
        <fullName evidence="11">Iron ABC transporter permease</fullName>
    </recommendedName>
</protein>
<comment type="subcellular location">
    <subcellularLocation>
        <location evidence="1">Cell membrane</location>
        <topology evidence="1">Multi-pass membrane protein</topology>
    </subcellularLocation>
</comment>
<dbReference type="EMBL" id="AP022871">
    <property type="protein sequence ID" value="BCB88888.1"/>
    <property type="molecule type" value="Genomic_DNA"/>
</dbReference>
<organism evidence="9 10">
    <name type="scientific">Phytohabitans suffuscus</name>
    <dbReference type="NCBI Taxonomy" id="624315"/>
    <lineage>
        <taxon>Bacteria</taxon>
        <taxon>Bacillati</taxon>
        <taxon>Actinomycetota</taxon>
        <taxon>Actinomycetes</taxon>
        <taxon>Micromonosporales</taxon>
        <taxon>Micromonosporaceae</taxon>
    </lineage>
</organism>
<keyword evidence="10" id="KW-1185">Reference proteome</keyword>
<dbReference type="AlphaFoldDB" id="A0A6F8YSH9"/>
<feature type="transmembrane region" description="Helical" evidence="8">
    <location>
        <begin position="138"/>
        <end position="160"/>
    </location>
</feature>
<reference evidence="9 10" key="2">
    <citation type="submission" date="2020-03" db="EMBL/GenBank/DDBJ databases">
        <authorList>
            <person name="Ichikawa N."/>
            <person name="Kimura A."/>
            <person name="Kitahashi Y."/>
            <person name="Uohara A."/>
        </authorList>
    </citation>
    <scope>NUCLEOTIDE SEQUENCE [LARGE SCALE GENOMIC DNA]</scope>
    <source>
        <strain evidence="9 10">NBRC 105367</strain>
    </source>
</reference>
<dbReference type="Proteomes" id="UP000503011">
    <property type="component" value="Chromosome"/>
</dbReference>
<name>A0A6F8YSH9_9ACTN</name>
<dbReference type="SUPFAM" id="SSF81345">
    <property type="entry name" value="ABC transporter involved in vitamin B12 uptake, BtuC"/>
    <property type="match status" value="1"/>
</dbReference>
<evidence type="ECO:0000313" key="9">
    <source>
        <dbReference type="EMBL" id="BCB88888.1"/>
    </source>
</evidence>
<evidence type="ECO:0000256" key="8">
    <source>
        <dbReference type="SAM" id="Phobius"/>
    </source>
</evidence>
<keyword evidence="4" id="KW-1003">Cell membrane</keyword>
<dbReference type="GO" id="GO:0033214">
    <property type="term" value="P:siderophore-iron import into cell"/>
    <property type="evidence" value="ECO:0007669"/>
    <property type="project" value="TreeGrafter"/>
</dbReference>
<comment type="similarity">
    <text evidence="2">Belongs to the binding-protein-dependent transport system permease family. FecCD subfamily.</text>
</comment>
<dbReference type="InterPro" id="IPR037294">
    <property type="entry name" value="ABC_BtuC-like"/>
</dbReference>
<dbReference type="PANTHER" id="PTHR30472">
    <property type="entry name" value="FERRIC ENTEROBACTIN TRANSPORT SYSTEM PERMEASE PROTEIN"/>
    <property type="match status" value="1"/>
</dbReference>
<keyword evidence="7 8" id="KW-0472">Membrane</keyword>
<evidence type="ECO:0000256" key="5">
    <source>
        <dbReference type="ARBA" id="ARBA00022692"/>
    </source>
</evidence>
<feature type="transmembrane region" description="Helical" evidence="8">
    <location>
        <begin position="84"/>
        <end position="102"/>
    </location>
</feature>
<evidence type="ECO:0000256" key="6">
    <source>
        <dbReference type="ARBA" id="ARBA00022989"/>
    </source>
</evidence>
<dbReference type="Pfam" id="PF01032">
    <property type="entry name" value="FecCD"/>
    <property type="match status" value="1"/>
</dbReference>
<evidence type="ECO:0000313" key="10">
    <source>
        <dbReference type="Proteomes" id="UP000503011"/>
    </source>
</evidence>
<evidence type="ECO:0000256" key="7">
    <source>
        <dbReference type="ARBA" id="ARBA00023136"/>
    </source>
</evidence>
<feature type="transmembrane region" description="Helical" evidence="8">
    <location>
        <begin position="30"/>
        <end position="49"/>
    </location>
</feature>
<dbReference type="Gene3D" id="1.10.3470.10">
    <property type="entry name" value="ABC transporter involved in vitamin B12 uptake, BtuC"/>
    <property type="match status" value="1"/>
</dbReference>